<name>A0A9K3PW97_9STRA</name>
<reference evidence="2" key="1">
    <citation type="journal article" date="2021" name="Sci. Rep.">
        <title>Diploid genomic architecture of Nitzschia inconspicua, an elite biomass production diatom.</title>
        <authorList>
            <person name="Oliver A."/>
            <person name="Podell S."/>
            <person name="Pinowska A."/>
            <person name="Traller J.C."/>
            <person name="Smith S.R."/>
            <person name="McClure R."/>
            <person name="Beliaev A."/>
            <person name="Bohutskyi P."/>
            <person name="Hill E.A."/>
            <person name="Rabines A."/>
            <person name="Zheng H."/>
            <person name="Allen L.Z."/>
            <person name="Kuo A."/>
            <person name="Grigoriev I.V."/>
            <person name="Allen A.E."/>
            <person name="Hazlebeck D."/>
            <person name="Allen E.E."/>
        </authorList>
    </citation>
    <scope>NUCLEOTIDE SEQUENCE</scope>
    <source>
        <strain evidence="2">Hildebrandi</strain>
    </source>
</reference>
<dbReference type="AlphaFoldDB" id="A0A9K3PW97"/>
<protein>
    <submittedName>
        <fullName evidence="2">Retrotransposon hot spot protein</fullName>
    </submittedName>
</protein>
<proteinExistence type="predicted"/>
<evidence type="ECO:0000313" key="3">
    <source>
        <dbReference type="Proteomes" id="UP000693970"/>
    </source>
</evidence>
<dbReference type="Proteomes" id="UP000693970">
    <property type="component" value="Unassembled WGS sequence"/>
</dbReference>
<evidence type="ECO:0000256" key="1">
    <source>
        <dbReference type="SAM" id="SignalP"/>
    </source>
</evidence>
<accession>A0A9K3PW97</accession>
<gene>
    <name evidence="2" type="ORF">IV203_025674</name>
</gene>
<comment type="caution">
    <text evidence="2">The sequence shown here is derived from an EMBL/GenBank/DDBJ whole genome shotgun (WGS) entry which is preliminary data.</text>
</comment>
<keyword evidence="1" id="KW-0732">Signal</keyword>
<feature type="signal peptide" evidence="1">
    <location>
        <begin position="1"/>
        <end position="28"/>
    </location>
</feature>
<reference evidence="2" key="2">
    <citation type="submission" date="2021-04" db="EMBL/GenBank/DDBJ databases">
        <authorList>
            <person name="Podell S."/>
        </authorList>
    </citation>
    <scope>NUCLEOTIDE SEQUENCE</scope>
    <source>
        <strain evidence="2">Hildebrandi</strain>
    </source>
</reference>
<dbReference type="EMBL" id="JAGRRH010000012">
    <property type="protein sequence ID" value="KAG7362008.1"/>
    <property type="molecule type" value="Genomic_DNA"/>
</dbReference>
<organism evidence="2 3">
    <name type="scientific">Nitzschia inconspicua</name>
    <dbReference type="NCBI Taxonomy" id="303405"/>
    <lineage>
        <taxon>Eukaryota</taxon>
        <taxon>Sar</taxon>
        <taxon>Stramenopiles</taxon>
        <taxon>Ochrophyta</taxon>
        <taxon>Bacillariophyta</taxon>
        <taxon>Bacillariophyceae</taxon>
        <taxon>Bacillariophycidae</taxon>
        <taxon>Bacillariales</taxon>
        <taxon>Bacillariaceae</taxon>
        <taxon>Nitzschia</taxon>
    </lineage>
</organism>
<evidence type="ECO:0000313" key="2">
    <source>
        <dbReference type="EMBL" id="KAG7362008.1"/>
    </source>
</evidence>
<keyword evidence="3" id="KW-1185">Reference proteome</keyword>
<dbReference type="OrthoDB" id="47217at2759"/>
<feature type="chain" id="PRO_5039933477" evidence="1">
    <location>
        <begin position="29"/>
        <end position="422"/>
    </location>
</feature>
<sequence length="422" mass="48741">MASTEAAKIALQILVMLVFLANFWTVQESFNIDTDIDKTVVEEMSNPVVKQANPESPLPQYGNSSWCPQSVCHSSPMCQPCKRRFLIIFSTGRSASTTLTWMMDSLPGVRMSGENNNLLKNEFYLYNTTFEKEHFGKSIGKRNSFGRNQILPGSLSCILQNTIELITPPTFPINDTEEEQSTIIGFKTVRSHIAVNDDEMRLFVHFLQENLPCARYLINYRSDVQTHVHSLKTNFYWTGNITNQIGEENDDLMLLYKLLGPQQAHLLDSTKWTKNQSSTIIGFKTIRAHTAKNRNEMEAFVKFLKEHLPCTRYLINYRSDTEAHLKSLKEAFKWERTIAEKQVENEFQNLKLMYELLGPDLSYMLDSSEWTKDVRILNKALDWLGFGQDCHFPSLLEFNTMRYKHTKQTFENPFIFANCTGL</sequence>